<proteinExistence type="predicted"/>
<dbReference type="KEGG" id="mshj:MSHI_09440"/>
<organism evidence="2 3">
    <name type="scientific">Mycobacterium shinjukuense</name>
    <dbReference type="NCBI Taxonomy" id="398694"/>
    <lineage>
        <taxon>Bacteria</taxon>
        <taxon>Bacillati</taxon>
        <taxon>Actinomycetota</taxon>
        <taxon>Actinomycetes</taxon>
        <taxon>Mycobacteriales</taxon>
        <taxon>Mycobacteriaceae</taxon>
        <taxon>Mycobacterium</taxon>
    </lineage>
</organism>
<dbReference type="InterPro" id="IPR011010">
    <property type="entry name" value="DNA_brk_join_enz"/>
</dbReference>
<keyword evidence="1" id="KW-0233">DNA recombination</keyword>
<dbReference type="EMBL" id="AP022575">
    <property type="protein sequence ID" value="BBX73038.1"/>
    <property type="molecule type" value="Genomic_DNA"/>
</dbReference>
<keyword evidence="3" id="KW-1185">Reference proteome</keyword>
<protein>
    <submittedName>
        <fullName evidence="2">Uncharacterized protein</fullName>
    </submittedName>
</protein>
<dbReference type="InterPro" id="IPR013762">
    <property type="entry name" value="Integrase-like_cat_sf"/>
</dbReference>
<dbReference type="GO" id="GO:0003677">
    <property type="term" value="F:DNA binding"/>
    <property type="evidence" value="ECO:0007669"/>
    <property type="project" value="InterPro"/>
</dbReference>
<evidence type="ECO:0000256" key="1">
    <source>
        <dbReference type="ARBA" id="ARBA00023172"/>
    </source>
</evidence>
<dbReference type="GO" id="GO:0015074">
    <property type="term" value="P:DNA integration"/>
    <property type="evidence" value="ECO:0007669"/>
    <property type="project" value="InterPro"/>
</dbReference>
<sequence length="127" mass="13833">MTPAEFLELARATERFETLTLVLGHCGLRFGETAALRRENVGDRELTRSSATSVTGAGIVETATKTNRVRHVPVPEPVWERHADRRAGLVEADLVPNGLRHTTASLAIGGALMSRSCRGFSDTPRRP</sequence>
<evidence type="ECO:0000313" key="2">
    <source>
        <dbReference type="EMBL" id="BBX73038.1"/>
    </source>
</evidence>
<dbReference type="Proteomes" id="UP000467236">
    <property type="component" value="Chromosome"/>
</dbReference>
<gene>
    <name evidence="2" type="ORF">MSHI_09440</name>
</gene>
<dbReference type="AlphaFoldDB" id="A0A7I7MLC0"/>
<dbReference type="Gene3D" id="1.10.443.10">
    <property type="entry name" value="Intergrase catalytic core"/>
    <property type="match status" value="1"/>
</dbReference>
<evidence type="ECO:0000313" key="3">
    <source>
        <dbReference type="Proteomes" id="UP000467236"/>
    </source>
</evidence>
<dbReference type="GO" id="GO:0006310">
    <property type="term" value="P:DNA recombination"/>
    <property type="evidence" value="ECO:0007669"/>
    <property type="project" value="UniProtKB-KW"/>
</dbReference>
<reference evidence="2 3" key="1">
    <citation type="journal article" date="2019" name="Emerg. Microbes Infect.">
        <title>Comprehensive subspecies identification of 175 nontuberculous mycobacteria species based on 7547 genomic profiles.</title>
        <authorList>
            <person name="Matsumoto Y."/>
            <person name="Kinjo T."/>
            <person name="Motooka D."/>
            <person name="Nabeya D."/>
            <person name="Jung N."/>
            <person name="Uechi K."/>
            <person name="Horii T."/>
            <person name="Iida T."/>
            <person name="Fujita J."/>
            <person name="Nakamura S."/>
        </authorList>
    </citation>
    <scope>NUCLEOTIDE SEQUENCE [LARGE SCALE GENOMIC DNA]</scope>
    <source>
        <strain evidence="2 3">JCM 14233</strain>
    </source>
</reference>
<name>A0A7I7MLC0_9MYCO</name>
<dbReference type="SUPFAM" id="SSF56349">
    <property type="entry name" value="DNA breaking-rejoining enzymes"/>
    <property type="match status" value="1"/>
</dbReference>
<accession>A0A7I7MLC0</accession>